<dbReference type="CDD" id="cd02440">
    <property type="entry name" value="AdoMet_MTases"/>
    <property type="match status" value="1"/>
</dbReference>
<dbReference type="Proteomes" id="UP000054166">
    <property type="component" value="Unassembled WGS sequence"/>
</dbReference>
<evidence type="ECO:0000256" key="3">
    <source>
        <dbReference type="ARBA" id="ARBA00022691"/>
    </source>
</evidence>
<keyword evidence="6" id="KW-1185">Reference proteome</keyword>
<feature type="domain" description="O-methyltransferase C-terminal" evidence="4">
    <location>
        <begin position="211"/>
        <end position="378"/>
    </location>
</feature>
<dbReference type="InterPro" id="IPR001077">
    <property type="entry name" value="COMT_C"/>
</dbReference>
<dbReference type="GO" id="GO:0008171">
    <property type="term" value="F:O-methyltransferase activity"/>
    <property type="evidence" value="ECO:0007669"/>
    <property type="project" value="InterPro"/>
</dbReference>
<organism evidence="5 6">
    <name type="scientific">Piloderma croceum (strain F 1598)</name>
    <dbReference type="NCBI Taxonomy" id="765440"/>
    <lineage>
        <taxon>Eukaryota</taxon>
        <taxon>Fungi</taxon>
        <taxon>Dikarya</taxon>
        <taxon>Basidiomycota</taxon>
        <taxon>Agaricomycotina</taxon>
        <taxon>Agaricomycetes</taxon>
        <taxon>Agaricomycetidae</taxon>
        <taxon>Atheliales</taxon>
        <taxon>Atheliaceae</taxon>
        <taxon>Piloderma</taxon>
    </lineage>
</organism>
<proteinExistence type="predicted"/>
<dbReference type="HOGENOM" id="CLU_005533_0_3_1"/>
<dbReference type="PANTHER" id="PTHR43712:SF2">
    <property type="entry name" value="O-METHYLTRANSFERASE CICE"/>
    <property type="match status" value="1"/>
</dbReference>
<evidence type="ECO:0000313" key="6">
    <source>
        <dbReference type="Proteomes" id="UP000054166"/>
    </source>
</evidence>
<keyword evidence="1" id="KW-0489">Methyltransferase</keyword>
<reference evidence="5 6" key="1">
    <citation type="submission" date="2014-04" db="EMBL/GenBank/DDBJ databases">
        <authorList>
            <consortium name="DOE Joint Genome Institute"/>
            <person name="Kuo A."/>
            <person name="Tarkka M."/>
            <person name="Buscot F."/>
            <person name="Kohler A."/>
            <person name="Nagy L.G."/>
            <person name="Floudas D."/>
            <person name="Copeland A."/>
            <person name="Barry K.W."/>
            <person name="Cichocki N."/>
            <person name="Veneault-Fourrey C."/>
            <person name="LaButti K."/>
            <person name="Lindquist E.A."/>
            <person name="Lipzen A."/>
            <person name="Lundell T."/>
            <person name="Morin E."/>
            <person name="Murat C."/>
            <person name="Sun H."/>
            <person name="Tunlid A."/>
            <person name="Henrissat B."/>
            <person name="Grigoriev I.V."/>
            <person name="Hibbett D.S."/>
            <person name="Martin F."/>
            <person name="Nordberg H.P."/>
            <person name="Cantor M.N."/>
            <person name="Hua S.X."/>
        </authorList>
    </citation>
    <scope>NUCLEOTIDE SEQUENCE [LARGE SCALE GENOMIC DNA]</scope>
    <source>
        <strain evidence="5 6">F 1598</strain>
    </source>
</reference>
<evidence type="ECO:0000256" key="1">
    <source>
        <dbReference type="ARBA" id="ARBA00022603"/>
    </source>
</evidence>
<keyword evidence="2" id="KW-0808">Transferase</keyword>
<gene>
    <name evidence="5" type="ORF">PILCRDRAFT_71430</name>
</gene>
<dbReference type="SUPFAM" id="SSF46785">
    <property type="entry name" value="Winged helix' DNA-binding domain"/>
    <property type="match status" value="1"/>
</dbReference>
<dbReference type="Gene3D" id="1.10.10.10">
    <property type="entry name" value="Winged helix-like DNA-binding domain superfamily/Winged helix DNA-binding domain"/>
    <property type="match status" value="1"/>
</dbReference>
<name>A0A0C3FS87_PILCF</name>
<dbReference type="GO" id="GO:0032259">
    <property type="term" value="P:methylation"/>
    <property type="evidence" value="ECO:0007669"/>
    <property type="project" value="UniProtKB-KW"/>
</dbReference>
<dbReference type="EMBL" id="KN832996">
    <property type="protein sequence ID" value="KIM82051.1"/>
    <property type="molecule type" value="Genomic_DNA"/>
</dbReference>
<dbReference type="PROSITE" id="PS51683">
    <property type="entry name" value="SAM_OMT_II"/>
    <property type="match status" value="1"/>
</dbReference>
<protein>
    <recommendedName>
        <fullName evidence="4">O-methyltransferase C-terminal domain-containing protein</fullName>
    </recommendedName>
</protein>
<reference evidence="6" key="2">
    <citation type="submission" date="2015-01" db="EMBL/GenBank/DDBJ databases">
        <title>Evolutionary Origins and Diversification of the Mycorrhizal Mutualists.</title>
        <authorList>
            <consortium name="DOE Joint Genome Institute"/>
            <consortium name="Mycorrhizal Genomics Consortium"/>
            <person name="Kohler A."/>
            <person name="Kuo A."/>
            <person name="Nagy L.G."/>
            <person name="Floudas D."/>
            <person name="Copeland A."/>
            <person name="Barry K.W."/>
            <person name="Cichocki N."/>
            <person name="Veneault-Fourrey C."/>
            <person name="LaButti K."/>
            <person name="Lindquist E.A."/>
            <person name="Lipzen A."/>
            <person name="Lundell T."/>
            <person name="Morin E."/>
            <person name="Murat C."/>
            <person name="Riley R."/>
            <person name="Ohm R."/>
            <person name="Sun H."/>
            <person name="Tunlid A."/>
            <person name="Henrissat B."/>
            <person name="Grigoriev I.V."/>
            <person name="Hibbett D.S."/>
            <person name="Martin F."/>
        </authorList>
    </citation>
    <scope>NUCLEOTIDE SEQUENCE [LARGE SCALE GENOMIC DNA]</scope>
    <source>
        <strain evidence="6">F 1598</strain>
    </source>
</reference>
<dbReference type="PANTHER" id="PTHR43712">
    <property type="entry name" value="PUTATIVE (AFU_ORTHOLOGUE AFUA_4G14580)-RELATED"/>
    <property type="match status" value="1"/>
</dbReference>
<evidence type="ECO:0000259" key="4">
    <source>
        <dbReference type="Pfam" id="PF00891"/>
    </source>
</evidence>
<evidence type="ECO:0000313" key="5">
    <source>
        <dbReference type="EMBL" id="KIM82051.1"/>
    </source>
</evidence>
<dbReference type="InterPro" id="IPR029063">
    <property type="entry name" value="SAM-dependent_MTases_sf"/>
</dbReference>
<keyword evidence="3" id="KW-0949">S-adenosyl-L-methionine</keyword>
<dbReference type="SUPFAM" id="SSF53335">
    <property type="entry name" value="S-adenosyl-L-methionine-dependent methyltransferases"/>
    <property type="match status" value="1"/>
</dbReference>
<evidence type="ECO:0000256" key="2">
    <source>
        <dbReference type="ARBA" id="ARBA00022679"/>
    </source>
</evidence>
<dbReference type="AlphaFoldDB" id="A0A0C3FS87"/>
<dbReference type="Pfam" id="PF00891">
    <property type="entry name" value="Methyltransf_2"/>
    <property type="match status" value="1"/>
</dbReference>
<dbReference type="OrthoDB" id="2410195at2759"/>
<dbReference type="InParanoid" id="A0A0C3FS87"/>
<accession>A0A0C3FS87</accession>
<dbReference type="InterPro" id="IPR016461">
    <property type="entry name" value="COMT-like"/>
</dbReference>
<dbReference type="InterPro" id="IPR036390">
    <property type="entry name" value="WH_DNA-bd_sf"/>
</dbReference>
<dbReference type="Gene3D" id="3.40.50.150">
    <property type="entry name" value="Vaccinia Virus protein VP39"/>
    <property type="match status" value="1"/>
</dbReference>
<sequence>MSTPLSALSNILSSRIAAIESTYAKHGATFPSMDEPFQPGLLEEDEMLCQTIDHAIAAASQLIALVKPAPRTVIEGACLFYLLASLQVVVSANLPKILREAGPQGLHIKDIGDKCSSDPHKIGRILRCLATNHIFRELSPDIFANNRTSSVLDTGKSVVALKADPVAKYDNTPGIVAIVNHITDELMKAGAYLADNVLDPQTSTSQEPADSPLSRTFHCGTVFEFFEQPGNERRLRRFSAAMHGASSLIASGEMLIGFDWALLQQDARVVDVGGGIGSATLHLMKDHPHLRYVVQDRPKVIADAVKFWENEDPDALKSGRVELKEHDFFEPQPIKDASVFFLRGVIHDWPDAYARTILKHLHASAQSDTKLILNEFLVLYVADSNNLFSDIPGADVPRAPYPLLANLGTVSN</sequence>
<dbReference type="InterPro" id="IPR036388">
    <property type="entry name" value="WH-like_DNA-bd_sf"/>
</dbReference>